<evidence type="ECO:0000256" key="9">
    <source>
        <dbReference type="ARBA" id="ARBA00022989"/>
    </source>
</evidence>
<evidence type="ECO:0000256" key="5">
    <source>
        <dbReference type="ARBA" id="ARBA00022676"/>
    </source>
</evidence>
<sequence length="617" mass="69240">MLGREIAFYVSTVYGYVSHLLSLRTWYSRINANILLGALPLRSSWPKIESKENVTHMVSMLEPFEVKSFVLGPKEARDRGLLHLSLPVRDFVGIPNWEQATKTPVDLAERKVDSCEEADEGVIGYVRRRSASNDQVDVDSQSAPTSEGDRCEGDQIKLSSEKAPWKESKLSPTHRASFDQTGRFSCCVAAALLLRLVLLAFSVWQDETRWPDGQLRFTDVDYDVFSDAARALIRGEDIYEARPTYRYSPLIAAIVAPGFLLSSPHNVEHVNSPSEFFFYPPLTSSNVSAMNRGSDPLFARIWGKLVFILADIVCAWLQFQIIRVEALSRARSQSKDQHFGAAPLTTVSLICFGWLFNPVTAVVSVRGNAEAVLGVCVLACLLLVIHKCAITAGLLFGLCVHLKLYPVIYAPAIYLWFAPVVTNYRSLPWKRRLWLLLPRWSHIRFSVGALTSLSVLTGLGYCYFGGWRFLHQAYLYHFSRVDIKHNFAPHFYPLYLLSGLEWRQSGLVEAGTFVNASPAGRARDLLDRLQSTVAGLVYSSDKTAKLGTSLTVLFRSAVQSLLQDESRLQILKLVFSLVSVLPAVFLIPFLAFRLRRTPGLCWFATTYAFVTFNKVSL</sequence>
<comment type="caution">
    <text evidence="13">Lacks conserved residue(s) required for the propagation of feature annotation.</text>
</comment>
<evidence type="ECO:0000313" key="17">
    <source>
        <dbReference type="WBParaSite" id="ECPE_0000545101-mRNA-1"/>
    </source>
</evidence>
<feature type="transmembrane region" description="Helical" evidence="13">
    <location>
        <begin position="371"/>
        <end position="397"/>
    </location>
</feature>
<reference evidence="15 16" key="2">
    <citation type="submission" date="2018-11" db="EMBL/GenBank/DDBJ databases">
        <authorList>
            <consortium name="Pathogen Informatics"/>
        </authorList>
    </citation>
    <scope>NUCLEOTIDE SEQUENCE [LARGE SCALE GENOMIC DNA]</scope>
    <source>
        <strain evidence="15 16">Egypt</strain>
    </source>
</reference>
<evidence type="ECO:0000256" key="14">
    <source>
        <dbReference type="SAM" id="MobiDB-lite"/>
    </source>
</evidence>
<dbReference type="GO" id="GO:0006506">
    <property type="term" value="P:GPI anchor biosynthetic process"/>
    <property type="evidence" value="ECO:0007669"/>
    <property type="project" value="UniProtKB-UniPathway"/>
</dbReference>
<evidence type="ECO:0000256" key="1">
    <source>
        <dbReference type="ARBA" id="ARBA00004477"/>
    </source>
</evidence>
<evidence type="ECO:0000256" key="7">
    <source>
        <dbReference type="ARBA" id="ARBA00022692"/>
    </source>
</evidence>
<gene>
    <name evidence="15" type="ORF">ECPE_LOCUS5438</name>
</gene>
<keyword evidence="6 13" id="KW-0808">Transferase</keyword>
<keyword evidence="8 13" id="KW-0256">Endoplasmic reticulum</keyword>
<feature type="transmembrane region" description="Helical" evidence="13">
    <location>
        <begin position="570"/>
        <end position="592"/>
    </location>
</feature>
<feature type="transmembrane region" description="Helical" evidence="13">
    <location>
        <begin position="442"/>
        <end position="464"/>
    </location>
</feature>
<organism evidence="17">
    <name type="scientific">Echinostoma caproni</name>
    <dbReference type="NCBI Taxonomy" id="27848"/>
    <lineage>
        <taxon>Eukaryota</taxon>
        <taxon>Metazoa</taxon>
        <taxon>Spiralia</taxon>
        <taxon>Lophotrochozoa</taxon>
        <taxon>Platyhelminthes</taxon>
        <taxon>Trematoda</taxon>
        <taxon>Digenea</taxon>
        <taxon>Plagiorchiida</taxon>
        <taxon>Echinostomata</taxon>
        <taxon>Echinostomatoidea</taxon>
        <taxon>Echinostomatidae</taxon>
        <taxon>Echinostoma</taxon>
    </lineage>
</organism>
<comment type="function">
    <text evidence="11 13">Catalytic subunit of the glycosylphosphatidylinositol-mannosyltransferase I complex which catalyzes the transfer of the first mannose, via an alpha-1,4 bond from a dolichol-phosphate-mannose (Dol-P-Man) to the glucosaminyl acyl phosphatidylinositol (GlcN-(acyl)PI) intermediate to generate alpha-D-Man-(1-&gt;4)-alpha-D-GlcN-(1-&gt;6)-(1-radyl,2-acyl-sn-glycero-3-phospho)-2-acyl-inositol and participates in the sixth step of the glycosylphosphatidylinositol-anchor biosynthesis.</text>
</comment>
<keyword evidence="4 13" id="KW-0337">GPI-anchor biosynthesis</keyword>
<feature type="transmembrane region" description="Helical" evidence="13">
    <location>
        <begin position="339"/>
        <end position="359"/>
    </location>
</feature>
<dbReference type="WBParaSite" id="ECPE_0000545101-mRNA-1">
    <property type="protein sequence ID" value="ECPE_0000545101-mRNA-1"/>
    <property type="gene ID" value="ECPE_0000545101"/>
</dbReference>
<evidence type="ECO:0000256" key="3">
    <source>
        <dbReference type="ARBA" id="ARBA00011071"/>
    </source>
</evidence>
<feature type="compositionally biased region" description="Polar residues" evidence="14">
    <location>
        <begin position="133"/>
        <end position="145"/>
    </location>
</feature>
<protein>
    <recommendedName>
        <fullName evidence="12 13">GPI alpha-1,4-mannosyltransferase I, catalytic subunit</fullName>
        <ecNumber evidence="13">2.4.1.-</ecNumber>
    </recommendedName>
    <alternativeName>
        <fullName evidence="13">GPI mannosyltransferase I</fullName>
    </alternativeName>
</protein>
<dbReference type="GO" id="GO:0005789">
    <property type="term" value="C:endoplasmic reticulum membrane"/>
    <property type="evidence" value="ECO:0007669"/>
    <property type="project" value="UniProtKB-SubCell"/>
</dbReference>
<feature type="region of interest" description="Disordered" evidence="14">
    <location>
        <begin position="133"/>
        <end position="153"/>
    </location>
</feature>
<name>A0A183AEQ3_9TREM</name>
<dbReference type="GO" id="GO:0051751">
    <property type="term" value="F:alpha-1,4-mannosyltransferase activity"/>
    <property type="evidence" value="ECO:0007669"/>
    <property type="project" value="InterPro"/>
</dbReference>
<comment type="pathway">
    <text evidence="2 13">Glycolipid biosynthesis; glycosylphosphatidylinositol-anchor biosynthesis.</text>
</comment>
<evidence type="ECO:0000256" key="12">
    <source>
        <dbReference type="ARBA" id="ARBA00093608"/>
    </source>
</evidence>
<proteinExistence type="inferred from homology"/>
<evidence type="ECO:0000313" key="16">
    <source>
        <dbReference type="Proteomes" id="UP000272942"/>
    </source>
</evidence>
<comment type="subcellular location">
    <subcellularLocation>
        <location evidence="1 13">Endoplasmic reticulum membrane</location>
        <topology evidence="1 13">Multi-pass membrane protein</topology>
    </subcellularLocation>
</comment>
<keyword evidence="5 13" id="KW-0328">Glycosyltransferase</keyword>
<dbReference type="PANTHER" id="PTHR12886">
    <property type="entry name" value="PIG-M MANNOSYLTRANSFERASE"/>
    <property type="match status" value="1"/>
</dbReference>
<dbReference type="OrthoDB" id="1741594at2759"/>
<keyword evidence="9 13" id="KW-1133">Transmembrane helix</keyword>
<dbReference type="InterPro" id="IPR007704">
    <property type="entry name" value="PIG-M"/>
</dbReference>
<keyword evidence="16" id="KW-1185">Reference proteome</keyword>
<evidence type="ECO:0000256" key="13">
    <source>
        <dbReference type="RuleBase" id="RU365064"/>
    </source>
</evidence>
<keyword evidence="7 13" id="KW-0812">Transmembrane</keyword>
<evidence type="ECO:0000313" key="15">
    <source>
        <dbReference type="EMBL" id="VDP75531.1"/>
    </source>
</evidence>
<dbReference type="InterPro" id="IPR029021">
    <property type="entry name" value="Prot-tyrosine_phosphatase-like"/>
</dbReference>
<comment type="similarity">
    <text evidence="3 13">Belongs to the PIGM family.</text>
</comment>
<evidence type="ECO:0000256" key="8">
    <source>
        <dbReference type="ARBA" id="ARBA00022824"/>
    </source>
</evidence>
<dbReference type="Proteomes" id="UP000272942">
    <property type="component" value="Unassembled WGS sequence"/>
</dbReference>
<feature type="transmembrane region" description="Helical" evidence="13">
    <location>
        <begin position="404"/>
        <end position="422"/>
    </location>
</feature>
<dbReference type="Pfam" id="PF05007">
    <property type="entry name" value="Mannosyl_trans"/>
    <property type="match status" value="2"/>
</dbReference>
<evidence type="ECO:0000256" key="11">
    <source>
        <dbReference type="ARBA" id="ARBA00093408"/>
    </source>
</evidence>
<dbReference type="Gene3D" id="3.90.190.10">
    <property type="entry name" value="Protein tyrosine phosphatase superfamily"/>
    <property type="match status" value="1"/>
</dbReference>
<reference evidence="17" key="1">
    <citation type="submission" date="2016-06" db="UniProtKB">
        <authorList>
            <consortium name="WormBaseParasite"/>
        </authorList>
    </citation>
    <scope>IDENTIFICATION</scope>
</reference>
<dbReference type="GO" id="GO:0004376">
    <property type="term" value="F:GPI mannosyltransferase activity"/>
    <property type="evidence" value="ECO:0007669"/>
    <property type="project" value="InterPro"/>
</dbReference>
<accession>A0A183AEQ3</accession>
<evidence type="ECO:0000256" key="10">
    <source>
        <dbReference type="ARBA" id="ARBA00023136"/>
    </source>
</evidence>
<dbReference type="UniPathway" id="UPA00196"/>
<evidence type="ECO:0000256" key="6">
    <source>
        <dbReference type="ARBA" id="ARBA00022679"/>
    </source>
</evidence>
<dbReference type="EMBL" id="UZAN01042294">
    <property type="protein sequence ID" value="VDP75531.1"/>
    <property type="molecule type" value="Genomic_DNA"/>
</dbReference>
<keyword evidence="10 13" id="KW-0472">Membrane</keyword>
<dbReference type="EC" id="2.4.1.-" evidence="13"/>
<dbReference type="GO" id="GO:1990529">
    <property type="term" value="C:glycosylphosphatidylinositol-mannosyltransferase I complex"/>
    <property type="evidence" value="ECO:0007669"/>
    <property type="project" value="TreeGrafter"/>
</dbReference>
<evidence type="ECO:0000256" key="2">
    <source>
        <dbReference type="ARBA" id="ARBA00004687"/>
    </source>
</evidence>
<dbReference type="PANTHER" id="PTHR12886:SF0">
    <property type="entry name" value="GPI MANNOSYLTRANSFERASE 1"/>
    <property type="match status" value="1"/>
</dbReference>
<evidence type="ECO:0000256" key="4">
    <source>
        <dbReference type="ARBA" id="ARBA00022502"/>
    </source>
</evidence>
<dbReference type="AlphaFoldDB" id="A0A183AEQ3"/>